<keyword evidence="9" id="KW-1185">Reference proteome</keyword>
<reference evidence="10" key="2">
    <citation type="submission" date="2019-10" db="EMBL/GenBank/DDBJ databases">
        <authorList>
            <consortium name="NCBI Genome Project"/>
        </authorList>
    </citation>
    <scope>NUCLEOTIDE SEQUENCE</scope>
    <source>
        <strain evidence="10">NI907</strain>
    </source>
</reference>
<evidence type="ECO:0000256" key="3">
    <source>
        <dbReference type="ARBA" id="ARBA00022475"/>
    </source>
</evidence>
<accession>A0A6P8ANL3</accession>
<reference evidence="9 10" key="1">
    <citation type="journal article" date="2019" name="Mol. Biol. Evol.">
        <title>Blast fungal genomes show frequent chromosomal changes, gene gains and losses, and effector gene turnover.</title>
        <authorList>
            <person name="Gomez Luciano L.B."/>
            <person name="Jason Tsai I."/>
            <person name="Chuma I."/>
            <person name="Tosa Y."/>
            <person name="Chen Y.H."/>
            <person name="Li J.Y."/>
            <person name="Li M.Y."/>
            <person name="Jade Lu M.Y."/>
            <person name="Nakayashiki H."/>
            <person name="Li W.H."/>
        </authorList>
    </citation>
    <scope>NUCLEOTIDE SEQUENCE [LARGE SCALE GENOMIC DNA]</scope>
    <source>
        <strain evidence="9 10">NI907</strain>
    </source>
</reference>
<dbReference type="KEGG" id="pgri:PgNI_11641"/>
<name>A0A6P8ANL3_PYRGI</name>
<keyword evidence="4 8" id="KW-0812">Transmembrane</keyword>
<feature type="transmembrane region" description="Helical" evidence="8">
    <location>
        <begin position="62"/>
        <end position="82"/>
    </location>
</feature>
<dbReference type="GeneID" id="41966512"/>
<proteinExistence type="predicted"/>
<dbReference type="RefSeq" id="XP_030976491.1">
    <property type="nucleotide sequence ID" value="XM_031131607.1"/>
</dbReference>
<dbReference type="InterPro" id="IPR052031">
    <property type="entry name" value="Membrane_Transporter-Flippase"/>
</dbReference>
<keyword evidence="5 8" id="KW-1133">Transmembrane helix</keyword>
<dbReference type="Proteomes" id="UP000515153">
    <property type="component" value="Chromosome V"/>
</dbReference>
<gene>
    <name evidence="10" type="ORF">PgNI_11641</name>
</gene>
<evidence type="ECO:0000256" key="7">
    <source>
        <dbReference type="SAM" id="MobiDB-lite"/>
    </source>
</evidence>
<feature type="transmembrane region" description="Helical" evidence="8">
    <location>
        <begin position="134"/>
        <end position="153"/>
    </location>
</feature>
<feature type="transmembrane region" description="Helical" evidence="8">
    <location>
        <begin position="237"/>
        <end position="257"/>
    </location>
</feature>
<evidence type="ECO:0000313" key="9">
    <source>
        <dbReference type="Proteomes" id="UP000515153"/>
    </source>
</evidence>
<keyword evidence="2" id="KW-0813">Transport</keyword>
<feature type="transmembrane region" description="Helical" evidence="8">
    <location>
        <begin position="304"/>
        <end position="326"/>
    </location>
</feature>
<sequence>MAQPAPFRLFQIMTSKRLGYTMLPKVDIGETARSTSPHVEAQESNLNSPKPLSNKQFHRRTYTGALIFNLASFILPALYGTLSKLWVANIDSSFVVTTDAYTYIGRGLPRAAWVVIGDHASRTLAQRIQLSNTLILFQAVLGLIMSLAFVGGARSFADGFVPIEVREGSITYVRIGAFSAFSSSIETAVASATRALDRPDVPLIINSVKFAVNIILDLLLISKIHVGSHEPTVNMQAGIQLACNLASAFIGLAYFLWRNAVQYGKERENSSQEWTAIKPHAGALPILLHPGILNFIESAIRNALYLWLVSNIVSMGSTYATAWGVFNTIRWDLIMVPVQALEQTSLAFVGHAWGAWRRAIGVQTRRPKATKQAIVKIIWPALVSLAIALVIEVPVCLFLTYFGACPFARYLSGSDEVA</sequence>
<reference evidence="10" key="3">
    <citation type="submission" date="2025-08" db="UniProtKB">
        <authorList>
            <consortium name="RefSeq"/>
        </authorList>
    </citation>
    <scope>IDENTIFICATION</scope>
    <source>
        <strain evidence="10">NI907</strain>
    </source>
</reference>
<evidence type="ECO:0000256" key="5">
    <source>
        <dbReference type="ARBA" id="ARBA00022989"/>
    </source>
</evidence>
<dbReference type="GO" id="GO:0005886">
    <property type="term" value="C:plasma membrane"/>
    <property type="evidence" value="ECO:0007669"/>
    <property type="project" value="UniProtKB-SubCell"/>
</dbReference>
<organism evidence="9 10">
    <name type="scientific">Pyricularia grisea</name>
    <name type="common">Crabgrass-specific blast fungus</name>
    <name type="synonym">Magnaporthe grisea</name>
    <dbReference type="NCBI Taxonomy" id="148305"/>
    <lineage>
        <taxon>Eukaryota</taxon>
        <taxon>Fungi</taxon>
        <taxon>Dikarya</taxon>
        <taxon>Ascomycota</taxon>
        <taxon>Pezizomycotina</taxon>
        <taxon>Sordariomycetes</taxon>
        <taxon>Sordariomycetidae</taxon>
        <taxon>Magnaporthales</taxon>
        <taxon>Pyriculariaceae</taxon>
        <taxon>Pyricularia</taxon>
    </lineage>
</organism>
<evidence type="ECO:0000256" key="8">
    <source>
        <dbReference type="SAM" id="Phobius"/>
    </source>
</evidence>
<evidence type="ECO:0000256" key="2">
    <source>
        <dbReference type="ARBA" id="ARBA00022448"/>
    </source>
</evidence>
<evidence type="ECO:0000313" key="10">
    <source>
        <dbReference type="RefSeq" id="XP_030976491.1"/>
    </source>
</evidence>
<keyword evidence="6 8" id="KW-0472">Membrane</keyword>
<evidence type="ECO:0000256" key="4">
    <source>
        <dbReference type="ARBA" id="ARBA00022692"/>
    </source>
</evidence>
<comment type="subcellular location">
    <subcellularLocation>
        <location evidence="1">Cell membrane</location>
        <topology evidence="1">Multi-pass membrane protein</topology>
    </subcellularLocation>
</comment>
<dbReference type="PANTHER" id="PTHR43549:SF2">
    <property type="entry name" value="MULTIDRUG RESISTANCE PROTEIN NORM-RELATED"/>
    <property type="match status" value="1"/>
</dbReference>
<dbReference type="PANTHER" id="PTHR43549">
    <property type="entry name" value="MULTIDRUG RESISTANCE PROTEIN YPNP-RELATED"/>
    <property type="match status" value="1"/>
</dbReference>
<protein>
    <submittedName>
        <fullName evidence="10">Uncharacterized protein</fullName>
    </submittedName>
</protein>
<evidence type="ECO:0000256" key="1">
    <source>
        <dbReference type="ARBA" id="ARBA00004651"/>
    </source>
</evidence>
<keyword evidence="3" id="KW-1003">Cell membrane</keyword>
<feature type="region of interest" description="Disordered" evidence="7">
    <location>
        <begin position="33"/>
        <end position="55"/>
    </location>
</feature>
<dbReference type="AlphaFoldDB" id="A0A6P8ANL3"/>
<evidence type="ECO:0000256" key="6">
    <source>
        <dbReference type="ARBA" id="ARBA00023136"/>
    </source>
</evidence>
<feature type="transmembrane region" description="Helical" evidence="8">
    <location>
        <begin position="377"/>
        <end position="402"/>
    </location>
</feature>